<dbReference type="SMART" id="SM00421">
    <property type="entry name" value="HTH_LUXR"/>
    <property type="match status" value="1"/>
</dbReference>
<dbReference type="EMBL" id="JBITYG010000012">
    <property type="protein sequence ID" value="MFI9105402.1"/>
    <property type="molecule type" value="Genomic_DNA"/>
</dbReference>
<protein>
    <submittedName>
        <fullName evidence="4">AAA family ATPase</fullName>
    </submittedName>
</protein>
<name>A0ABW8CHW6_9ACTN</name>
<dbReference type="Pfam" id="PF13191">
    <property type="entry name" value="AAA_16"/>
    <property type="match status" value="1"/>
</dbReference>
<evidence type="ECO:0000256" key="2">
    <source>
        <dbReference type="ARBA" id="ARBA00022840"/>
    </source>
</evidence>
<evidence type="ECO:0000256" key="1">
    <source>
        <dbReference type="ARBA" id="ARBA00022741"/>
    </source>
</evidence>
<evidence type="ECO:0000259" key="3">
    <source>
        <dbReference type="PROSITE" id="PS50043"/>
    </source>
</evidence>
<dbReference type="PROSITE" id="PS50043">
    <property type="entry name" value="HTH_LUXR_2"/>
    <property type="match status" value="1"/>
</dbReference>
<dbReference type="PANTHER" id="PTHR16305">
    <property type="entry name" value="TESTICULAR SOLUBLE ADENYLYL CYCLASE"/>
    <property type="match status" value="1"/>
</dbReference>
<accession>A0ABW8CHW6</accession>
<dbReference type="InterPro" id="IPR036388">
    <property type="entry name" value="WH-like_DNA-bd_sf"/>
</dbReference>
<dbReference type="SUPFAM" id="SSF52540">
    <property type="entry name" value="P-loop containing nucleoside triphosphate hydrolases"/>
    <property type="match status" value="1"/>
</dbReference>
<dbReference type="InterPro" id="IPR016032">
    <property type="entry name" value="Sig_transdc_resp-reg_C-effctor"/>
</dbReference>
<organism evidence="4 5">
    <name type="scientific">Streptomyces fildesensis</name>
    <dbReference type="NCBI Taxonomy" id="375757"/>
    <lineage>
        <taxon>Bacteria</taxon>
        <taxon>Bacillati</taxon>
        <taxon>Actinomycetota</taxon>
        <taxon>Actinomycetes</taxon>
        <taxon>Kitasatosporales</taxon>
        <taxon>Streptomycetaceae</taxon>
        <taxon>Streptomyces</taxon>
    </lineage>
</organism>
<dbReference type="CDD" id="cd06170">
    <property type="entry name" value="LuxR_C_like"/>
    <property type="match status" value="1"/>
</dbReference>
<dbReference type="SUPFAM" id="SSF46894">
    <property type="entry name" value="C-terminal effector domain of the bipartite response regulators"/>
    <property type="match status" value="1"/>
</dbReference>
<dbReference type="InterPro" id="IPR027417">
    <property type="entry name" value="P-loop_NTPase"/>
</dbReference>
<evidence type="ECO:0000313" key="4">
    <source>
        <dbReference type="EMBL" id="MFI9105402.1"/>
    </source>
</evidence>
<dbReference type="InterPro" id="IPR041664">
    <property type="entry name" value="AAA_16"/>
</dbReference>
<reference evidence="4 5" key="1">
    <citation type="submission" date="2024-10" db="EMBL/GenBank/DDBJ databases">
        <title>The Natural Products Discovery Center: Release of the First 8490 Sequenced Strains for Exploring Actinobacteria Biosynthetic Diversity.</title>
        <authorList>
            <person name="Kalkreuter E."/>
            <person name="Kautsar S.A."/>
            <person name="Yang D."/>
            <person name="Bader C.D."/>
            <person name="Teijaro C.N."/>
            <person name="Fluegel L."/>
            <person name="Davis C.M."/>
            <person name="Simpson J.R."/>
            <person name="Lauterbach L."/>
            <person name="Steele A.D."/>
            <person name="Gui C."/>
            <person name="Meng S."/>
            <person name="Li G."/>
            <person name="Viehrig K."/>
            <person name="Ye F."/>
            <person name="Su P."/>
            <person name="Kiefer A.F."/>
            <person name="Nichols A."/>
            <person name="Cepeda A.J."/>
            <person name="Yan W."/>
            <person name="Fan B."/>
            <person name="Jiang Y."/>
            <person name="Adhikari A."/>
            <person name="Zheng C.-J."/>
            <person name="Schuster L."/>
            <person name="Cowan T.M."/>
            <person name="Smanski M.J."/>
            <person name="Chevrette M.G."/>
            <person name="De Carvalho L.P.S."/>
            <person name="Shen B."/>
        </authorList>
    </citation>
    <scope>NUCLEOTIDE SEQUENCE [LARGE SCALE GENOMIC DNA]</scope>
    <source>
        <strain evidence="4 5">NPDC053399</strain>
    </source>
</reference>
<feature type="domain" description="HTH luxR-type" evidence="3">
    <location>
        <begin position="894"/>
        <end position="956"/>
    </location>
</feature>
<sequence>MTPDSRRDRRREPVRRLPFVGRQEERGVLAAALRSAPGVVLVEGEAGVGKSRLVAEMLALVRPGLLLAGQCHPLREPFPYGPVLEALRSAGPALPEPGRLDPVAGALAGLLPELAAVLPPAPDQLEDPQAARHRLVRAVRAVLLGLGPAVLLVEDLHWADEVTRELLLVLARDPPPELVLVMTYRGGELPPGVPVLGAAYRRPSDVGGADIEVRPLGEPEIHRLAGAVLGPSADDDLVRRLVRRSAGLPMVVEEDLLALVAAAPDPDGPAGVLERIGPSRALRETMALRLEGLNPPARSVVEAAAVLAAPSTGRVLGAVAGLDERAAAEGLSEAVTTSLLIEQGSGRYDFRHSLAQLAFHDAINAADRGVLHHRAIDALRRHEVNADVQIAHHTRMLGDREGWIRLAARAAERAVAIGDTGVAAGLLRDLLDAPELDQEARVLAATRLSDIAQLGSDAAVTIATLRRIVVDPGLPLAARGEIRTNLALLMFNQAGRPEAGRQELDTALGELVDRPDLAARALYALSIPVFGAQPVSVQMTWMAKAEQLAGSAERDPVVRADLLAGRITNLAILGEPEAARLLAGMSRGEGGRATAVHEVRALFNSANAALWLGNDERAADLLDACEDLGRRHDTPVATTVSRFARVRLAWTAGRWSGLDEEIDALLARYADTPLNQGEPRLVAGALATARGRLDAAMEHFGAVAELARHQGDALWAAAAAAGQARVELGRGRPEEAWSAVAPAVELQRRKGVWVWATELLPTAVEAATATRGRETAEQLVAEAAQGIEGRDAPAAVAELELCRGLLSLEAQPQGAGESFARAALLLRGLGRPYQSARAEELAARAGADKAPHRAAAALTVLAETYDRLGATSDAARCRQALRLLGVARPSPRGRRGYGSELSPRERQVAELLATGAGNREIAQALFLSPRTVEHHVAKVLHKLGVAARDKVAEVLGEPPG</sequence>
<dbReference type="InterPro" id="IPR000792">
    <property type="entry name" value="Tscrpt_reg_LuxR_C"/>
</dbReference>
<dbReference type="PRINTS" id="PR00038">
    <property type="entry name" value="HTHLUXR"/>
</dbReference>
<dbReference type="Proteomes" id="UP001614394">
    <property type="component" value="Unassembled WGS sequence"/>
</dbReference>
<comment type="caution">
    <text evidence="4">The sequence shown here is derived from an EMBL/GenBank/DDBJ whole genome shotgun (WGS) entry which is preliminary data.</text>
</comment>
<gene>
    <name evidence="4" type="ORF">ACIGXA_33315</name>
</gene>
<dbReference type="Gene3D" id="1.10.10.10">
    <property type="entry name" value="Winged helix-like DNA-binding domain superfamily/Winged helix DNA-binding domain"/>
    <property type="match status" value="1"/>
</dbReference>
<evidence type="ECO:0000313" key="5">
    <source>
        <dbReference type="Proteomes" id="UP001614394"/>
    </source>
</evidence>
<keyword evidence="2" id="KW-0067">ATP-binding</keyword>
<dbReference type="RefSeq" id="WP_399656087.1">
    <property type="nucleotide sequence ID" value="NZ_JBITYG010000012.1"/>
</dbReference>
<dbReference type="PANTHER" id="PTHR16305:SF35">
    <property type="entry name" value="TRANSCRIPTIONAL ACTIVATOR DOMAIN"/>
    <property type="match status" value="1"/>
</dbReference>
<keyword evidence="5" id="KW-1185">Reference proteome</keyword>
<dbReference type="Pfam" id="PF00196">
    <property type="entry name" value="GerE"/>
    <property type="match status" value="1"/>
</dbReference>
<keyword evidence="1" id="KW-0547">Nucleotide-binding</keyword>
<proteinExistence type="predicted"/>